<dbReference type="EMBL" id="CP134192">
    <property type="protein sequence ID" value="WPB08001.1"/>
    <property type="molecule type" value="Genomic_DNA"/>
</dbReference>
<name>A0ABZ0P8K2_CERBT</name>
<evidence type="ECO:0000313" key="3">
    <source>
        <dbReference type="Proteomes" id="UP001302367"/>
    </source>
</evidence>
<protein>
    <submittedName>
        <fullName evidence="2">Uncharacterized protein</fullName>
    </submittedName>
</protein>
<dbReference type="Proteomes" id="UP001302367">
    <property type="component" value="Chromosome 9"/>
</dbReference>
<gene>
    <name evidence="2" type="ORF">RHO25_012665</name>
</gene>
<dbReference type="RefSeq" id="XP_065459648.1">
    <property type="nucleotide sequence ID" value="XM_065603576.1"/>
</dbReference>
<reference evidence="2 3" key="1">
    <citation type="submission" date="2023-09" db="EMBL/GenBank/DDBJ databases">
        <title>Complete-Gapless Cercospora beticola genome.</title>
        <authorList>
            <person name="Wyatt N.A."/>
            <person name="Spanner R.E."/>
            <person name="Bolton M.D."/>
        </authorList>
    </citation>
    <scope>NUCLEOTIDE SEQUENCE [LARGE SCALE GENOMIC DNA]</scope>
    <source>
        <strain evidence="2">Cb09-40</strain>
    </source>
</reference>
<feature type="signal peptide" evidence="1">
    <location>
        <begin position="1"/>
        <end position="18"/>
    </location>
</feature>
<sequence length="149" mass="17054">MKWTRVLTLAAAASHASAGYIFKKKIWSGQAERANSTALLQCVDQVRAELEESPTRNRIRGFRCADRWWQCGNFDAQYKSVIETSMGGFQRCEDDLYQAVYLAKDWFMCKIIKVGITIDRHVAYSPLGYEACPDRHVPCNPETSMSYEK</sequence>
<organism evidence="2 3">
    <name type="scientific">Cercospora beticola</name>
    <name type="common">Sugarbeet leaf spot fungus</name>
    <dbReference type="NCBI Taxonomy" id="122368"/>
    <lineage>
        <taxon>Eukaryota</taxon>
        <taxon>Fungi</taxon>
        <taxon>Dikarya</taxon>
        <taxon>Ascomycota</taxon>
        <taxon>Pezizomycotina</taxon>
        <taxon>Dothideomycetes</taxon>
        <taxon>Dothideomycetidae</taxon>
        <taxon>Mycosphaerellales</taxon>
        <taxon>Mycosphaerellaceae</taxon>
        <taxon>Cercospora</taxon>
    </lineage>
</organism>
<proteinExistence type="predicted"/>
<evidence type="ECO:0000256" key="1">
    <source>
        <dbReference type="SAM" id="SignalP"/>
    </source>
</evidence>
<keyword evidence="1" id="KW-0732">Signal</keyword>
<feature type="chain" id="PRO_5045308753" evidence="1">
    <location>
        <begin position="19"/>
        <end position="149"/>
    </location>
</feature>
<evidence type="ECO:0000313" key="2">
    <source>
        <dbReference type="EMBL" id="WPB08001.1"/>
    </source>
</evidence>
<accession>A0ABZ0P8K2</accession>
<keyword evidence="3" id="KW-1185">Reference proteome</keyword>
<dbReference type="GeneID" id="90644872"/>